<dbReference type="RefSeq" id="WP_010769222.1">
    <property type="nucleotide sequence ID" value="NZ_ASWE01000001.1"/>
</dbReference>
<dbReference type="OrthoDB" id="9964543at2"/>
<name>R3TMG4_9ENTE</name>
<evidence type="ECO:0000256" key="1">
    <source>
        <dbReference type="SAM" id="Phobius"/>
    </source>
</evidence>
<feature type="transmembrane region" description="Helical" evidence="1">
    <location>
        <begin position="74"/>
        <end position="95"/>
    </location>
</feature>
<reference evidence="2 3" key="1">
    <citation type="submission" date="2013-02" db="EMBL/GenBank/DDBJ databases">
        <title>The Genome Sequence of Enterococcus phoeniculicola BAA-412.</title>
        <authorList>
            <consortium name="The Broad Institute Genome Sequencing Platform"/>
            <consortium name="The Broad Institute Genome Sequencing Center for Infectious Disease"/>
            <person name="Earl A.M."/>
            <person name="Gilmore M.S."/>
            <person name="Lebreton F."/>
            <person name="Walker B."/>
            <person name="Young S.K."/>
            <person name="Zeng Q."/>
            <person name="Gargeya S."/>
            <person name="Fitzgerald M."/>
            <person name="Haas B."/>
            <person name="Abouelleil A."/>
            <person name="Alvarado L."/>
            <person name="Arachchi H.M."/>
            <person name="Berlin A.M."/>
            <person name="Chapman S.B."/>
            <person name="Dewar J."/>
            <person name="Goldberg J."/>
            <person name="Griggs A."/>
            <person name="Gujja S."/>
            <person name="Hansen M."/>
            <person name="Howarth C."/>
            <person name="Imamovic A."/>
            <person name="Larimer J."/>
            <person name="McCowan C."/>
            <person name="Murphy C."/>
            <person name="Neiman D."/>
            <person name="Pearson M."/>
            <person name="Priest M."/>
            <person name="Roberts A."/>
            <person name="Saif S."/>
            <person name="Shea T."/>
            <person name="Sisk P."/>
            <person name="Sykes S."/>
            <person name="Wortman J."/>
            <person name="Nusbaum C."/>
            <person name="Birren B."/>
        </authorList>
    </citation>
    <scope>NUCLEOTIDE SEQUENCE [LARGE SCALE GENOMIC DNA]</scope>
    <source>
        <strain evidence="2 3">ATCC BAA-412</strain>
    </source>
</reference>
<gene>
    <name evidence="2" type="ORF">UC3_02584</name>
</gene>
<protein>
    <submittedName>
        <fullName evidence="2">Uncharacterized protein</fullName>
    </submittedName>
</protein>
<accession>R3TMG4</accession>
<dbReference type="EMBL" id="AJAT01000017">
    <property type="protein sequence ID" value="EOL42233.1"/>
    <property type="molecule type" value="Genomic_DNA"/>
</dbReference>
<feature type="transmembrane region" description="Helical" evidence="1">
    <location>
        <begin position="101"/>
        <end position="122"/>
    </location>
</feature>
<evidence type="ECO:0000313" key="3">
    <source>
        <dbReference type="Proteomes" id="UP000013785"/>
    </source>
</evidence>
<dbReference type="STRING" id="154621.RV11_GL002150"/>
<dbReference type="PATRIC" id="fig|1158610.3.peg.2564"/>
<dbReference type="HOGENOM" id="CLU_1956225_0_0_9"/>
<feature type="transmembrane region" description="Helical" evidence="1">
    <location>
        <begin position="36"/>
        <end position="54"/>
    </location>
</feature>
<sequence>MKQKLTELKGTVYSLEIMLASIIYSAAFLLRNPKFYPALLYIIVAVGFSIYLLISRKETFDERGKQSFMMAGAVTFFILFTGLVVLAALLMMTAISVQLTAFLMLISVAAILLVHGLSFLIIDSVGKN</sequence>
<dbReference type="AlphaFoldDB" id="R3TMG4"/>
<evidence type="ECO:0000313" key="2">
    <source>
        <dbReference type="EMBL" id="EOL42233.1"/>
    </source>
</evidence>
<dbReference type="Proteomes" id="UP000013785">
    <property type="component" value="Unassembled WGS sequence"/>
</dbReference>
<keyword evidence="1" id="KW-0812">Transmembrane</keyword>
<comment type="caution">
    <text evidence="2">The sequence shown here is derived from an EMBL/GenBank/DDBJ whole genome shotgun (WGS) entry which is preliminary data.</text>
</comment>
<feature type="transmembrane region" description="Helical" evidence="1">
    <location>
        <begin position="12"/>
        <end position="30"/>
    </location>
</feature>
<organism evidence="2 3">
    <name type="scientific">Enterococcus phoeniculicola ATCC BAA-412</name>
    <dbReference type="NCBI Taxonomy" id="1158610"/>
    <lineage>
        <taxon>Bacteria</taxon>
        <taxon>Bacillati</taxon>
        <taxon>Bacillota</taxon>
        <taxon>Bacilli</taxon>
        <taxon>Lactobacillales</taxon>
        <taxon>Enterococcaceae</taxon>
        <taxon>Enterococcus</taxon>
    </lineage>
</organism>
<proteinExistence type="predicted"/>
<keyword evidence="3" id="KW-1185">Reference proteome</keyword>
<keyword evidence="1" id="KW-0472">Membrane</keyword>
<keyword evidence="1" id="KW-1133">Transmembrane helix</keyword>